<dbReference type="OrthoDB" id="6412801at2759"/>
<dbReference type="Gene3D" id="3.15.10.50">
    <property type="match status" value="1"/>
</dbReference>
<dbReference type="InterPro" id="IPR038602">
    <property type="entry name" value="Mite_allergen_7_sf"/>
</dbReference>
<dbReference type="Gene3D" id="3.15.10.30">
    <property type="entry name" value="Haemolymph juvenile hormone binding protein"/>
    <property type="match status" value="1"/>
</dbReference>
<dbReference type="InterPro" id="IPR010562">
    <property type="entry name" value="Haemolymph_juvenile_hormone-bd"/>
</dbReference>
<gene>
    <name evidence="1" type="ORF">O3G_MSEX005289</name>
</gene>
<proteinExistence type="predicted"/>
<evidence type="ECO:0000313" key="2">
    <source>
        <dbReference type="Proteomes" id="UP000791440"/>
    </source>
</evidence>
<dbReference type="Pfam" id="PF16984">
    <property type="entry name" value="Grp7_allergen"/>
    <property type="match status" value="1"/>
</dbReference>
<comment type="caution">
    <text evidence="1">The sequence shown here is derived from an EMBL/GenBank/DDBJ whole genome shotgun (WGS) entry which is preliminary data.</text>
</comment>
<sequence>MKQPFSFATMYFKNTAVYGISKFRIVYVNTEISAMQVQAALTIDQLQARGNYTMSTWLNTAKGPFTVDVTGLEIKARAGLGVERDGKLRAQDIVIDLSFKTITVNFENLGFFGGMFQGIINSVGSVLFDSIKPYVLKEAYTKARTEINTKLDEIAGDIQFPNSISPLDMVIADLRKKVRDMELDPYKVKNYNTSVSVFDVKLTETWITGISSFQRVGNITLKMENNTAVADFEIGTQKVEGTTRWEISAVSGLMSRGGTASFSVEYISARFIMGQPLDVREKPEFRNLELEIGNIQVRCNGAGTIDYAIEFVVNILPNLLRYQIMDAIEGPLKEKMQQELDKIEVEQMIKQKLPEMDELQKSGFKLSAIMGTDLKDESYDEDEFFNF</sequence>
<accession>A0A921YZ52</accession>
<dbReference type="Proteomes" id="UP000791440">
    <property type="component" value="Unassembled WGS sequence"/>
</dbReference>
<dbReference type="Pfam" id="PF06585">
    <property type="entry name" value="JHBP"/>
    <property type="match status" value="1"/>
</dbReference>
<keyword evidence="2" id="KW-1185">Reference proteome</keyword>
<dbReference type="InterPro" id="IPR017943">
    <property type="entry name" value="Bactericidal_perm-incr_a/b_dom"/>
</dbReference>
<dbReference type="EMBL" id="JH668351">
    <property type="protein sequence ID" value="KAG6448015.1"/>
    <property type="molecule type" value="Genomic_DNA"/>
</dbReference>
<name>A0A921YZ52_MANSE</name>
<dbReference type="InterPro" id="IPR020234">
    <property type="entry name" value="Mite_allergen_group-7"/>
</dbReference>
<dbReference type="InterPro" id="IPR038606">
    <property type="entry name" value="To_sf"/>
</dbReference>
<organism evidence="1 2">
    <name type="scientific">Manduca sexta</name>
    <name type="common">Tobacco hawkmoth</name>
    <name type="synonym">Tobacco hornworm</name>
    <dbReference type="NCBI Taxonomy" id="7130"/>
    <lineage>
        <taxon>Eukaryota</taxon>
        <taxon>Metazoa</taxon>
        <taxon>Ecdysozoa</taxon>
        <taxon>Arthropoda</taxon>
        <taxon>Hexapoda</taxon>
        <taxon>Insecta</taxon>
        <taxon>Pterygota</taxon>
        <taxon>Neoptera</taxon>
        <taxon>Endopterygota</taxon>
        <taxon>Lepidoptera</taxon>
        <taxon>Glossata</taxon>
        <taxon>Ditrysia</taxon>
        <taxon>Bombycoidea</taxon>
        <taxon>Sphingidae</taxon>
        <taxon>Sphinginae</taxon>
        <taxon>Sphingini</taxon>
        <taxon>Manduca</taxon>
    </lineage>
</organism>
<dbReference type="SUPFAM" id="SSF55394">
    <property type="entry name" value="Bactericidal permeability-increasing protein, BPI"/>
    <property type="match status" value="1"/>
</dbReference>
<dbReference type="AlphaFoldDB" id="A0A921YZ52"/>
<dbReference type="PANTHER" id="PTHR11008">
    <property type="entry name" value="PROTEIN TAKEOUT-LIKE PROTEIN"/>
    <property type="match status" value="1"/>
</dbReference>
<dbReference type="EMBL" id="JH668351">
    <property type="protein sequence ID" value="KAG6448017.1"/>
    <property type="molecule type" value="Genomic_DNA"/>
</dbReference>
<reference evidence="1" key="1">
    <citation type="journal article" date="2016" name="Insect Biochem. Mol. Biol.">
        <title>Multifaceted biological insights from a draft genome sequence of the tobacco hornworm moth, Manduca sexta.</title>
        <authorList>
            <person name="Kanost M.R."/>
            <person name="Arrese E.L."/>
            <person name="Cao X."/>
            <person name="Chen Y.R."/>
            <person name="Chellapilla S."/>
            <person name="Goldsmith M.R."/>
            <person name="Grosse-Wilde E."/>
            <person name="Heckel D.G."/>
            <person name="Herndon N."/>
            <person name="Jiang H."/>
            <person name="Papanicolaou A."/>
            <person name="Qu J."/>
            <person name="Soulages J.L."/>
            <person name="Vogel H."/>
            <person name="Walters J."/>
            <person name="Waterhouse R.M."/>
            <person name="Ahn S.J."/>
            <person name="Almeida F.C."/>
            <person name="An C."/>
            <person name="Aqrawi P."/>
            <person name="Bretschneider A."/>
            <person name="Bryant W.B."/>
            <person name="Bucks S."/>
            <person name="Chao H."/>
            <person name="Chevignon G."/>
            <person name="Christen J.M."/>
            <person name="Clarke D.F."/>
            <person name="Dittmer N.T."/>
            <person name="Ferguson L.C.F."/>
            <person name="Garavelou S."/>
            <person name="Gordon K.H.J."/>
            <person name="Gunaratna R.T."/>
            <person name="Han Y."/>
            <person name="Hauser F."/>
            <person name="He Y."/>
            <person name="Heidel-Fischer H."/>
            <person name="Hirsh A."/>
            <person name="Hu Y."/>
            <person name="Jiang H."/>
            <person name="Kalra D."/>
            <person name="Klinner C."/>
            <person name="Konig C."/>
            <person name="Kovar C."/>
            <person name="Kroll A.R."/>
            <person name="Kuwar S.S."/>
            <person name="Lee S.L."/>
            <person name="Lehman R."/>
            <person name="Li K."/>
            <person name="Li Z."/>
            <person name="Liang H."/>
            <person name="Lovelace S."/>
            <person name="Lu Z."/>
            <person name="Mansfield J.H."/>
            <person name="McCulloch K.J."/>
            <person name="Mathew T."/>
            <person name="Morton B."/>
            <person name="Muzny D.M."/>
            <person name="Neunemann D."/>
            <person name="Ongeri F."/>
            <person name="Pauchet Y."/>
            <person name="Pu L.L."/>
            <person name="Pyrousis I."/>
            <person name="Rao X.J."/>
            <person name="Redding A."/>
            <person name="Roesel C."/>
            <person name="Sanchez-Gracia A."/>
            <person name="Schaack S."/>
            <person name="Shukla A."/>
            <person name="Tetreau G."/>
            <person name="Wang Y."/>
            <person name="Xiong G.H."/>
            <person name="Traut W."/>
            <person name="Walsh T.K."/>
            <person name="Worley K.C."/>
            <person name="Wu D."/>
            <person name="Wu W."/>
            <person name="Wu Y.Q."/>
            <person name="Zhang X."/>
            <person name="Zou Z."/>
            <person name="Zucker H."/>
            <person name="Briscoe A.D."/>
            <person name="Burmester T."/>
            <person name="Clem R.J."/>
            <person name="Feyereisen R."/>
            <person name="Grimmelikhuijzen C.J.P."/>
            <person name="Hamodrakas S.J."/>
            <person name="Hansson B.S."/>
            <person name="Huguet E."/>
            <person name="Jermiin L.S."/>
            <person name="Lan Q."/>
            <person name="Lehman H.K."/>
            <person name="Lorenzen M."/>
            <person name="Merzendorfer H."/>
            <person name="Michalopoulos I."/>
            <person name="Morton D.B."/>
            <person name="Muthukrishnan S."/>
            <person name="Oakeshott J.G."/>
            <person name="Palmer W."/>
            <person name="Park Y."/>
            <person name="Passarelli A.L."/>
            <person name="Rozas J."/>
            <person name="Schwartz L.M."/>
            <person name="Smith W."/>
            <person name="Southgate A."/>
            <person name="Vilcinskas A."/>
            <person name="Vogt R."/>
            <person name="Wang P."/>
            <person name="Werren J."/>
            <person name="Yu X.Q."/>
            <person name="Zhou J.J."/>
            <person name="Brown S.J."/>
            <person name="Scherer S.E."/>
            <person name="Richards S."/>
            <person name="Blissard G.W."/>
        </authorList>
    </citation>
    <scope>NUCLEOTIDE SEQUENCE</scope>
</reference>
<dbReference type="PANTHER" id="PTHR11008:SF13">
    <property type="entry name" value="FI04421P"/>
    <property type="match status" value="1"/>
</dbReference>
<reference evidence="1" key="2">
    <citation type="submission" date="2020-12" db="EMBL/GenBank/DDBJ databases">
        <authorList>
            <person name="Kanost M."/>
        </authorList>
    </citation>
    <scope>NUCLEOTIDE SEQUENCE</scope>
</reference>
<evidence type="ECO:0000313" key="1">
    <source>
        <dbReference type="EMBL" id="KAG6448016.1"/>
    </source>
</evidence>
<dbReference type="EMBL" id="JH668351">
    <property type="protein sequence ID" value="KAG6448016.1"/>
    <property type="molecule type" value="Genomic_DNA"/>
</dbReference>
<dbReference type="GO" id="GO:0008289">
    <property type="term" value="F:lipid binding"/>
    <property type="evidence" value="ECO:0007669"/>
    <property type="project" value="InterPro"/>
</dbReference>
<protein>
    <submittedName>
        <fullName evidence="1">Uncharacterized protein</fullName>
    </submittedName>
</protein>